<keyword evidence="10" id="KW-0472">Membrane</keyword>
<evidence type="ECO:0000256" key="2">
    <source>
        <dbReference type="ARBA" id="ARBA00004141"/>
    </source>
</evidence>
<evidence type="ECO:0000256" key="5">
    <source>
        <dbReference type="ARBA" id="ARBA00022723"/>
    </source>
</evidence>
<evidence type="ECO:0000256" key="9">
    <source>
        <dbReference type="ARBA" id="ARBA00022989"/>
    </source>
</evidence>
<keyword evidence="9" id="KW-1133">Transmembrane helix</keyword>
<keyword evidence="8" id="KW-0460">Magnesium</keyword>
<dbReference type="SMART" id="SM00044">
    <property type="entry name" value="CYCc"/>
    <property type="match status" value="1"/>
</dbReference>
<comment type="caution">
    <text evidence="13">The sequence shown here is derived from an EMBL/GenBank/DDBJ whole genome shotgun (WGS) entry which is preliminary data.</text>
</comment>
<evidence type="ECO:0000256" key="6">
    <source>
        <dbReference type="ARBA" id="ARBA00022741"/>
    </source>
</evidence>
<evidence type="ECO:0000256" key="7">
    <source>
        <dbReference type="ARBA" id="ARBA00022840"/>
    </source>
</evidence>
<dbReference type="Pfam" id="PF00211">
    <property type="entry name" value="Guanylate_cyc"/>
    <property type="match status" value="1"/>
</dbReference>
<keyword evidence="7" id="KW-0067">ATP-binding</keyword>
<dbReference type="CDD" id="cd00077">
    <property type="entry name" value="HDc"/>
    <property type="match status" value="1"/>
</dbReference>
<dbReference type="SUPFAM" id="SSF109604">
    <property type="entry name" value="HD-domain/PDEase-like"/>
    <property type="match status" value="1"/>
</dbReference>
<dbReference type="AlphaFoldDB" id="A0A0Q4B9R0"/>
<dbReference type="EMBL" id="LIIK01000002">
    <property type="protein sequence ID" value="KQM09596.1"/>
    <property type="molecule type" value="Genomic_DNA"/>
</dbReference>
<dbReference type="GO" id="GO:0005524">
    <property type="term" value="F:ATP binding"/>
    <property type="evidence" value="ECO:0007669"/>
    <property type="project" value="UniProtKB-KW"/>
</dbReference>
<dbReference type="Pfam" id="PF01966">
    <property type="entry name" value="HD"/>
    <property type="match status" value="1"/>
</dbReference>
<dbReference type="InterPro" id="IPR029787">
    <property type="entry name" value="Nucleotide_cyclase"/>
</dbReference>
<dbReference type="PROSITE" id="PS50125">
    <property type="entry name" value="GUANYLATE_CYCLASE_2"/>
    <property type="match status" value="1"/>
</dbReference>
<dbReference type="GO" id="GO:0035556">
    <property type="term" value="P:intracellular signal transduction"/>
    <property type="evidence" value="ECO:0007669"/>
    <property type="project" value="InterPro"/>
</dbReference>
<dbReference type="STRING" id="1702214.AL399_00685"/>
<proteinExistence type="predicted"/>
<evidence type="ECO:0000256" key="8">
    <source>
        <dbReference type="ARBA" id="ARBA00022842"/>
    </source>
</evidence>
<comment type="subcellular location">
    <subcellularLocation>
        <location evidence="2">Membrane</location>
        <topology evidence="2">Multi-pass membrane protein</topology>
    </subcellularLocation>
</comment>
<keyword evidence="14" id="KW-1185">Reference proteome</keyword>
<dbReference type="GO" id="GO:0007189">
    <property type="term" value="P:adenylate cyclase-activating G protein-coupled receptor signaling pathway"/>
    <property type="evidence" value="ECO:0007669"/>
    <property type="project" value="TreeGrafter"/>
</dbReference>
<evidence type="ECO:0000256" key="3">
    <source>
        <dbReference type="ARBA" id="ARBA00012201"/>
    </source>
</evidence>
<dbReference type="PANTHER" id="PTHR45627">
    <property type="entry name" value="ADENYLATE CYCLASE TYPE 1"/>
    <property type="match status" value="1"/>
</dbReference>
<dbReference type="Gene3D" id="1.10.3210.10">
    <property type="entry name" value="Hypothetical protein af1432"/>
    <property type="match status" value="1"/>
</dbReference>
<evidence type="ECO:0000313" key="14">
    <source>
        <dbReference type="Proteomes" id="UP000054172"/>
    </source>
</evidence>
<protein>
    <recommendedName>
        <fullName evidence="3">adenylate cyclase</fullName>
        <ecNumber evidence="3">4.6.1.1</ecNumber>
    </recommendedName>
</protein>
<accession>A0A0Q4B9R0</accession>
<evidence type="ECO:0000256" key="11">
    <source>
        <dbReference type="ARBA" id="ARBA00023239"/>
    </source>
</evidence>
<dbReference type="SMART" id="SM00471">
    <property type="entry name" value="HDc"/>
    <property type="match status" value="1"/>
</dbReference>
<dbReference type="PATRIC" id="fig|1702214.3.peg.778"/>
<gene>
    <name evidence="13" type="ORF">AL399_00685</name>
</gene>
<keyword evidence="11" id="KW-0456">Lyase</keyword>
<dbReference type="GO" id="GO:0046872">
    <property type="term" value="F:metal ion binding"/>
    <property type="evidence" value="ECO:0007669"/>
    <property type="project" value="UniProtKB-KW"/>
</dbReference>
<sequence length="492" mass="56108">MGLSICPFLIAASTCVLLTLGFLVVRGVLLYYSAQDRAKYEVLLSQRSTELVREKERVENILARMLPMHAAQELQKMGRVQTERYSMVTVLFADIEGFTMITDRTNPEQLIDALDRFFFYLDSVAQRYHIEKIKTIGDAYMCAGGLPRRNRTNPVEVVLAATDMLEHMRRLNEELHRDDVQWGLRIGVNTGQVISGVIGRDKLSYDIWGSAVNVASRMESSSAPGRINISESTYFFVKEFFDCTPRGQMPIKNRGNVSMYFVEGIRPELSENGEKKLPNADFWLKLQVVRLGDVEDYAISLLEEKLPKNLYYHGVKHTLDVYTQVELLGVQEGVSTEDLLLLRTAALFHDAGHIVDYQTHEEMGVKMVYEVLPGFQYSKKQIDEVARLILATRMPVHPHDLLEEIMCDADLDYLGRVDYIPVAAKLYQELKERGLVGELADWVNMQIKFMESHQYYTATARQMREANKLEQLSKLKAWRSEALGGSAKNLPG</sequence>
<evidence type="ECO:0000259" key="12">
    <source>
        <dbReference type="PROSITE" id="PS50125"/>
    </source>
</evidence>
<dbReference type="InterPro" id="IPR001054">
    <property type="entry name" value="A/G_cyclase"/>
</dbReference>
<dbReference type="InterPro" id="IPR003607">
    <property type="entry name" value="HD/PDEase_dom"/>
</dbReference>
<keyword evidence="5" id="KW-0479">Metal-binding</keyword>
<evidence type="ECO:0000256" key="4">
    <source>
        <dbReference type="ARBA" id="ARBA00022692"/>
    </source>
</evidence>
<dbReference type="GO" id="GO:0005886">
    <property type="term" value="C:plasma membrane"/>
    <property type="evidence" value="ECO:0007669"/>
    <property type="project" value="TreeGrafter"/>
</dbReference>
<evidence type="ECO:0000256" key="1">
    <source>
        <dbReference type="ARBA" id="ARBA00001593"/>
    </source>
</evidence>
<keyword evidence="6" id="KW-0547">Nucleotide-binding</keyword>
<evidence type="ECO:0000256" key="10">
    <source>
        <dbReference type="ARBA" id="ARBA00023136"/>
    </source>
</evidence>
<dbReference type="Proteomes" id="UP000054172">
    <property type="component" value="Unassembled WGS sequence"/>
</dbReference>
<name>A0A0Q4B9R0_9BACT</name>
<feature type="domain" description="Guanylate cyclase" evidence="12">
    <location>
        <begin position="89"/>
        <end position="219"/>
    </location>
</feature>
<dbReference type="GO" id="GO:0009190">
    <property type="term" value="P:cyclic nucleotide biosynthetic process"/>
    <property type="evidence" value="ECO:0007669"/>
    <property type="project" value="InterPro"/>
</dbReference>
<reference evidence="13" key="1">
    <citation type="submission" date="2015-08" db="EMBL/GenBank/DDBJ databases">
        <title>Candidatus Bacteriodes Periocalifornicus.</title>
        <authorList>
            <person name="McLean J.S."/>
            <person name="Kelley S."/>
        </authorList>
    </citation>
    <scope>NUCLEOTIDE SEQUENCE [LARGE SCALE GENOMIC DNA]</scope>
    <source>
        <strain evidence="13">12B</strain>
    </source>
</reference>
<dbReference type="GO" id="GO:0004016">
    <property type="term" value="F:adenylate cyclase activity"/>
    <property type="evidence" value="ECO:0007669"/>
    <property type="project" value="UniProtKB-EC"/>
</dbReference>
<evidence type="ECO:0000313" key="13">
    <source>
        <dbReference type="EMBL" id="KQM09596.1"/>
    </source>
</evidence>
<dbReference type="Gene3D" id="3.30.70.1230">
    <property type="entry name" value="Nucleotide cyclase"/>
    <property type="match status" value="1"/>
</dbReference>
<dbReference type="EC" id="4.6.1.1" evidence="3"/>
<dbReference type="CDD" id="cd07302">
    <property type="entry name" value="CHD"/>
    <property type="match status" value="1"/>
</dbReference>
<comment type="catalytic activity">
    <reaction evidence="1">
        <text>ATP = 3',5'-cyclic AMP + diphosphate</text>
        <dbReference type="Rhea" id="RHEA:15389"/>
        <dbReference type="ChEBI" id="CHEBI:30616"/>
        <dbReference type="ChEBI" id="CHEBI:33019"/>
        <dbReference type="ChEBI" id="CHEBI:58165"/>
        <dbReference type="EC" id="4.6.1.1"/>
    </reaction>
</comment>
<keyword evidence="4" id="KW-0812">Transmembrane</keyword>
<dbReference type="InterPro" id="IPR006674">
    <property type="entry name" value="HD_domain"/>
</dbReference>
<dbReference type="SUPFAM" id="SSF55073">
    <property type="entry name" value="Nucleotide cyclase"/>
    <property type="match status" value="1"/>
</dbReference>
<organism evidence="13 14">
    <name type="scientific">Candidatus [Bacteroides] periocalifornicus</name>
    <dbReference type="NCBI Taxonomy" id="1702214"/>
    <lineage>
        <taxon>Bacteria</taxon>
        <taxon>Pseudomonadati</taxon>
        <taxon>Bacteroidota</taxon>
    </lineage>
</organism>
<dbReference type="PANTHER" id="PTHR45627:SF12">
    <property type="entry name" value="ADENYLATE CYCLASE TYPE 2"/>
    <property type="match status" value="1"/>
</dbReference>